<gene>
    <name evidence="2" type="ORF">BO70DRAFT_367154</name>
</gene>
<dbReference type="EMBL" id="MSFL01000083">
    <property type="protein sequence ID" value="PWY63556.1"/>
    <property type="molecule type" value="Genomic_DNA"/>
</dbReference>
<feature type="region of interest" description="Disordered" evidence="1">
    <location>
        <begin position="121"/>
        <end position="163"/>
    </location>
</feature>
<organism evidence="2 3">
    <name type="scientific">Aspergillus heteromorphus CBS 117.55</name>
    <dbReference type="NCBI Taxonomy" id="1448321"/>
    <lineage>
        <taxon>Eukaryota</taxon>
        <taxon>Fungi</taxon>
        <taxon>Dikarya</taxon>
        <taxon>Ascomycota</taxon>
        <taxon>Pezizomycotina</taxon>
        <taxon>Eurotiomycetes</taxon>
        <taxon>Eurotiomycetidae</taxon>
        <taxon>Eurotiales</taxon>
        <taxon>Aspergillaceae</taxon>
        <taxon>Aspergillus</taxon>
        <taxon>Aspergillus subgen. Circumdati</taxon>
    </lineage>
</organism>
<reference evidence="2 3" key="1">
    <citation type="submission" date="2016-12" db="EMBL/GenBank/DDBJ databases">
        <title>The genomes of Aspergillus section Nigri reveals drivers in fungal speciation.</title>
        <authorList>
            <consortium name="DOE Joint Genome Institute"/>
            <person name="Vesth T.C."/>
            <person name="Nybo J."/>
            <person name="Theobald S."/>
            <person name="Brandl J."/>
            <person name="Frisvad J.C."/>
            <person name="Nielsen K.F."/>
            <person name="Lyhne E.K."/>
            <person name="Kogle M.E."/>
            <person name="Kuo A."/>
            <person name="Riley R."/>
            <person name="Clum A."/>
            <person name="Nolan M."/>
            <person name="Lipzen A."/>
            <person name="Salamov A."/>
            <person name="Henrissat B."/>
            <person name="Wiebenga A."/>
            <person name="De Vries R.P."/>
            <person name="Grigoriev I.V."/>
            <person name="Mortensen U.H."/>
            <person name="Andersen M.R."/>
            <person name="Baker S.E."/>
        </authorList>
    </citation>
    <scope>NUCLEOTIDE SEQUENCE [LARGE SCALE GENOMIC DNA]</scope>
    <source>
        <strain evidence="2 3">CBS 117.55</strain>
    </source>
</reference>
<comment type="caution">
    <text evidence="2">The sequence shown here is derived from an EMBL/GenBank/DDBJ whole genome shotgun (WGS) entry which is preliminary data.</text>
</comment>
<feature type="region of interest" description="Disordered" evidence="1">
    <location>
        <begin position="460"/>
        <end position="485"/>
    </location>
</feature>
<evidence type="ECO:0000313" key="3">
    <source>
        <dbReference type="Proteomes" id="UP000247233"/>
    </source>
</evidence>
<feature type="region of interest" description="Disordered" evidence="1">
    <location>
        <begin position="1"/>
        <end position="56"/>
    </location>
</feature>
<keyword evidence="3" id="KW-1185">Reference proteome</keyword>
<feature type="region of interest" description="Disordered" evidence="1">
    <location>
        <begin position="197"/>
        <end position="239"/>
    </location>
</feature>
<proteinExistence type="predicted"/>
<dbReference type="Proteomes" id="UP000247233">
    <property type="component" value="Unassembled WGS sequence"/>
</dbReference>
<evidence type="ECO:0000256" key="1">
    <source>
        <dbReference type="SAM" id="MobiDB-lite"/>
    </source>
</evidence>
<dbReference type="RefSeq" id="XP_025394104.1">
    <property type="nucleotide sequence ID" value="XM_025544517.1"/>
</dbReference>
<protein>
    <submittedName>
        <fullName evidence="2">Uncharacterized protein</fullName>
    </submittedName>
</protein>
<dbReference type="OrthoDB" id="4716584at2759"/>
<accession>A0A317UQM9</accession>
<name>A0A317UQM9_9EURO</name>
<sequence>MSHQSVTSGKRARRFIPELIETSTRSFNDHRWDPSSPENPSQTQSRPISNLPPDSLAVPWIEPGKYALSPHNRALSNDPDPRKLVIHDPTLAKPQLGRKPSSKVVSTRESVQTIFEGYAPNDQRNTALSGPRKFTPQLVETGKHSFRRQGKQPTPPKERTQEKLAQVSCNHNIVGDSSTHVFTSALAESRFSYTSLRQRQETKRHSFRVPELPAIPSSSSDASDISRSSSQPASPPVPLREPVLELEATQVHRQTEYSEYVLALAAHSAESQLKEQALAAFPNEQVYQPVDHFAIDREEDCSNEDELSIRTKVPLSYIYRRASSADLHWELDYMRRHKEEAEMCDRAMAGTKAPHFSPTACRTSGRAGQTDHVHESWVPGSGSPQVKQFLSPPMLGCDLLFPQSLSPNTTVCEGSNVEHLYTHNAFHQSPGLWYSNHHLNDDYSDGGLWMGTCKSDMNDFKSEGPRSKGSCPEDTGGGSRSSSRSFLTKCKSRPFNFYGDSERPKHTESQSSCEEVPDYELTDGFVTQIYNYLSLGYPSVARYYDHELSRVSGIALQDLRHDDLQTDAKGYVSLSEECLKDRTVVINGCMRWLALRLYIQEWAQKRPIITAVDSDHGTWGVCERKGSWAV</sequence>
<evidence type="ECO:0000313" key="2">
    <source>
        <dbReference type="EMBL" id="PWY63556.1"/>
    </source>
</evidence>
<feature type="compositionally biased region" description="Low complexity" evidence="1">
    <location>
        <begin position="214"/>
        <end position="232"/>
    </location>
</feature>
<dbReference type="VEuPathDB" id="FungiDB:BO70DRAFT_367154"/>
<dbReference type="GeneID" id="37066754"/>
<feature type="compositionally biased region" description="Polar residues" evidence="1">
    <location>
        <begin position="36"/>
        <end position="48"/>
    </location>
</feature>
<dbReference type="AlphaFoldDB" id="A0A317UQM9"/>